<dbReference type="AlphaFoldDB" id="A0A2I0IY27"/>
<evidence type="ECO:0000313" key="2">
    <source>
        <dbReference type="EMBL" id="PKI48891.1"/>
    </source>
</evidence>
<feature type="region of interest" description="Disordered" evidence="1">
    <location>
        <begin position="1"/>
        <end position="28"/>
    </location>
</feature>
<proteinExistence type="predicted"/>
<evidence type="ECO:0000256" key="1">
    <source>
        <dbReference type="SAM" id="MobiDB-lite"/>
    </source>
</evidence>
<feature type="compositionally biased region" description="Basic residues" evidence="1">
    <location>
        <begin position="120"/>
        <end position="137"/>
    </location>
</feature>
<gene>
    <name evidence="2" type="ORF">CRG98_030739</name>
</gene>
<organism evidence="2 3">
    <name type="scientific">Punica granatum</name>
    <name type="common">Pomegranate</name>
    <dbReference type="NCBI Taxonomy" id="22663"/>
    <lineage>
        <taxon>Eukaryota</taxon>
        <taxon>Viridiplantae</taxon>
        <taxon>Streptophyta</taxon>
        <taxon>Embryophyta</taxon>
        <taxon>Tracheophyta</taxon>
        <taxon>Spermatophyta</taxon>
        <taxon>Magnoliopsida</taxon>
        <taxon>eudicotyledons</taxon>
        <taxon>Gunneridae</taxon>
        <taxon>Pentapetalae</taxon>
        <taxon>rosids</taxon>
        <taxon>malvids</taxon>
        <taxon>Myrtales</taxon>
        <taxon>Lythraceae</taxon>
        <taxon>Punica</taxon>
    </lineage>
</organism>
<accession>A0A2I0IY27</accession>
<feature type="region of interest" description="Disordered" evidence="1">
    <location>
        <begin position="120"/>
        <end position="170"/>
    </location>
</feature>
<sequence length="237" mass="26103">MNGSTSRNFEETKSWTNSATKGLATSGRSSVAIKDKLPSFQSTQGAAASALTVTQVKEPSDQSARVVATISVIVTKGKLLSSKSARGMAASPVTVAKQKQLSGQSTRVLRWIRVLHPKKPRTLTRMQKRHEQRRRKVERREAGQSSKSHATKGLQVKCQPDLESSSKEKANVKAKEASATKFKFDERGTKSTITFVTIVVHLDGFVLKLPPEVMTVKQMEQCQVSTDPAFYMSWPIL</sequence>
<dbReference type="EMBL" id="PGOL01002319">
    <property type="protein sequence ID" value="PKI48891.1"/>
    <property type="molecule type" value="Genomic_DNA"/>
</dbReference>
<protein>
    <submittedName>
        <fullName evidence="2">Uncharacterized protein</fullName>
    </submittedName>
</protein>
<keyword evidence="3" id="KW-1185">Reference proteome</keyword>
<evidence type="ECO:0000313" key="3">
    <source>
        <dbReference type="Proteomes" id="UP000233551"/>
    </source>
</evidence>
<dbReference type="Proteomes" id="UP000233551">
    <property type="component" value="Unassembled WGS sequence"/>
</dbReference>
<comment type="caution">
    <text evidence="2">The sequence shown here is derived from an EMBL/GenBank/DDBJ whole genome shotgun (WGS) entry which is preliminary data.</text>
</comment>
<name>A0A2I0IY27_PUNGR</name>
<reference evidence="2 3" key="1">
    <citation type="submission" date="2017-11" db="EMBL/GenBank/DDBJ databases">
        <title>De-novo sequencing of pomegranate (Punica granatum L.) genome.</title>
        <authorList>
            <person name="Akparov Z."/>
            <person name="Amiraslanov A."/>
            <person name="Hajiyeva S."/>
            <person name="Abbasov M."/>
            <person name="Kaur K."/>
            <person name="Hamwieh A."/>
            <person name="Solovyev V."/>
            <person name="Salamov A."/>
            <person name="Braich B."/>
            <person name="Kosarev P."/>
            <person name="Mahmoud A."/>
            <person name="Hajiyev E."/>
            <person name="Babayeva S."/>
            <person name="Izzatullayeva V."/>
            <person name="Mammadov A."/>
            <person name="Mammadov A."/>
            <person name="Sharifova S."/>
            <person name="Ojaghi J."/>
            <person name="Eynullazada K."/>
            <person name="Bayramov B."/>
            <person name="Abdulazimova A."/>
            <person name="Shahmuradov I."/>
        </authorList>
    </citation>
    <scope>NUCLEOTIDE SEQUENCE [LARGE SCALE GENOMIC DNA]</scope>
    <source>
        <strain evidence="3">cv. AG2017</strain>
        <tissue evidence="2">Leaf</tissue>
    </source>
</reference>